<dbReference type="OrthoDB" id="5586090at2759"/>
<reference evidence="7 8" key="1">
    <citation type="submission" date="2019-02" db="EMBL/GenBank/DDBJ databases">
        <title>Genome sequencing of the rare red list fungi Dentipellis fragilis.</title>
        <authorList>
            <person name="Buettner E."/>
            <person name="Kellner H."/>
        </authorList>
    </citation>
    <scope>NUCLEOTIDE SEQUENCE [LARGE SCALE GENOMIC DNA]</scope>
    <source>
        <strain evidence="7 8">DSM 105465</strain>
    </source>
</reference>
<evidence type="ECO:0000256" key="1">
    <source>
        <dbReference type="ARBA" id="ARBA00004127"/>
    </source>
</evidence>
<dbReference type="Proteomes" id="UP000298327">
    <property type="component" value="Unassembled WGS sequence"/>
</dbReference>
<gene>
    <name evidence="7" type="ORF">EVG20_g8293</name>
</gene>
<dbReference type="EMBL" id="SEOQ01000705">
    <property type="protein sequence ID" value="TFY58071.1"/>
    <property type="molecule type" value="Genomic_DNA"/>
</dbReference>
<dbReference type="InterPro" id="IPR010482">
    <property type="entry name" value="TECPR1-like_DysF"/>
</dbReference>
<feature type="region of interest" description="Disordered" evidence="5">
    <location>
        <begin position="438"/>
        <end position="504"/>
    </location>
</feature>
<dbReference type="STRING" id="205917.A0A4Y9Y9D7"/>
<dbReference type="Pfam" id="PF06398">
    <property type="entry name" value="Pex24p"/>
    <property type="match status" value="1"/>
</dbReference>
<dbReference type="AlphaFoldDB" id="A0A4Y9Y9D7"/>
<dbReference type="PANTHER" id="PTHR31679">
    <property type="entry name" value="PEROXISOMAL MEMBRANE PROTEIN PEX30-RELATED"/>
    <property type="match status" value="1"/>
</dbReference>
<sequence length="504" mass="55673">MSTSHRRSASQPQIHPVPAPAQPPPPVTSNVEVLAGVRTLIEFVNTVPSPLTAVLIGLSPTILRVRRAIEIASWKSSWEESWLVIAAWWGLCLFADFSARYLLPVIALGFIAVSRRRNAALPSKTPPITEQHLQLAISDLSTIFSLLPSVPQSPATPFPILIRVTAILYVPYVVLTWRAPWSRIIRTTLWRSAWVRWSVYRAWSILSGTHLPGRLEPYLQTSNVETAPVNTIRFLFTIYENQRWWVGLDWTAALLPGERPSWCSATQQPVPPPSAFSLPPPTVAFIGDGKGGRVKRVAMWTWDDNEWRVTVHKEGEGPSRVEKPIPALKEEIAGSTRLFKAANKMMEASSSGSAATTPISPTASKGPTGKGGEEQAHGDAEPEKQEDVDEVTDVDGWVFGDNKWETRSAKGGMGKYTRYRRWSRVAVLTEMIEPVGPGETGVLRDDGELHPLPTPLARVKEEEEKEVKPAPKEPNIEVVPRAASPDDSRGGLKKRLQAAVSSHH</sequence>
<evidence type="ECO:0000256" key="4">
    <source>
        <dbReference type="ARBA" id="ARBA00023136"/>
    </source>
</evidence>
<evidence type="ECO:0000256" key="5">
    <source>
        <dbReference type="SAM" id="MobiDB-lite"/>
    </source>
</evidence>
<keyword evidence="2" id="KW-0812">Transmembrane</keyword>
<evidence type="ECO:0000259" key="6">
    <source>
        <dbReference type="SMART" id="SM00693"/>
    </source>
</evidence>
<feature type="compositionally biased region" description="Pro residues" evidence="5">
    <location>
        <begin position="15"/>
        <end position="25"/>
    </location>
</feature>
<feature type="domain" description="Peroxin/Ferlin" evidence="6">
    <location>
        <begin position="231"/>
        <end position="310"/>
    </location>
</feature>
<feature type="compositionally biased region" description="Basic and acidic residues" evidence="5">
    <location>
        <begin position="458"/>
        <end position="475"/>
    </location>
</feature>
<dbReference type="PANTHER" id="PTHR31679:SF2">
    <property type="entry name" value="PEROXISOMAL MEMBRANE PROTEIN PEX30-RELATED"/>
    <property type="match status" value="1"/>
</dbReference>
<feature type="compositionally biased region" description="Basic and acidic residues" evidence="5">
    <location>
        <begin position="371"/>
        <end position="385"/>
    </location>
</feature>
<comment type="caution">
    <text evidence="7">The sequence shown here is derived from an EMBL/GenBank/DDBJ whole genome shotgun (WGS) entry which is preliminary data.</text>
</comment>
<dbReference type="GO" id="GO:0005778">
    <property type="term" value="C:peroxisomal membrane"/>
    <property type="evidence" value="ECO:0007669"/>
    <property type="project" value="UniProtKB-ARBA"/>
</dbReference>
<proteinExistence type="predicted"/>
<dbReference type="InterPro" id="IPR006614">
    <property type="entry name" value="Peroxin/Ferlin"/>
</dbReference>
<dbReference type="GO" id="GO:0012505">
    <property type="term" value="C:endomembrane system"/>
    <property type="evidence" value="ECO:0007669"/>
    <property type="project" value="UniProtKB-SubCell"/>
</dbReference>
<feature type="region of interest" description="Disordered" evidence="5">
    <location>
        <begin position="349"/>
        <end position="394"/>
    </location>
</feature>
<comment type="subcellular location">
    <subcellularLocation>
        <location evidence="1">Endomembrane system</location>
        <topology evidence="1">Multi-pass membrane protein</topology>
    </subcellularLocation>
</comment>
<keyword evidence="4" id="KW-0472">Membrane</keyword>
<feature type="compositionally biased region" description="Basic residues" evidence="5">
    <location>
        <begin position="491"/>
        <end position="504"/>
    </location>
</feature>
<dbReference type="GO" id="GO:0007031">
    <property type="term" value="P:peroxisome organization"/>
    <property type="evidence" value="ECO:0007669"/>
    <property type="project" value="TreeGrafter"/>
</dbReference>
<accession>A0A4Y9Y9D7</accession>
<feature type="compositionally biased region" description="Polar residues" evidence="5">
    <location>
        <begin position="349"/>
        <end position="365"/>
    </location>
</feature>
<dbReference type="InterPro" id="IPR052646">
    <property type="entry name" value="Peroxisomal_PEX28-32"/>
</dbReference>
<evidence type="ECO:0000313" key="7">
    <source>
        <dbReference type="EMBL" id="TFY58071.1"/>
    </source>
</evidence>
<evidence type="ECO:0000256" key="3">
    <source>
        <dbReference type="ARBA" id="ARBA00022989"/>
    </source>
</evidence>
<name>A0A4Y9Y9D7_9AGAM</name>
<organism evidence="7 8">
    <name type="scientific">Dentipellis fragilis</name>
    <dbReference type="NCBI Taxonomy" id="205917"/>
    <lineage>
        <taxon>Eukaryota</taxon>
        <taxon>Fungi</taxon>
        <taxon>Dikarya</taxon>
        <taxon>Basidiomycota</taxon>
        <taxon>Agaricomycotina</taxon>
        <taxon>Agaricomycetes</taxon>
        <taxon>Russulales</taxon>
        <taxon>Hericiaceae</taxon>
        <taxon>Dentipellis</taxon>
    </lineage>
</organism>
<evidence type="ECO:0000313" key="8">
    <source>
        <dbReference type="Proteomes" id="UP000298327"/>
    </source>
</evidence>
<keyword evidence="8" id="KW-1185">Reference proteome</keyword>
<protein>
    <recommendedName>
        <fullName evidence="6">Peroxin/Ferlin domain-containing protein</fullName>
    </recommendedName>
</protein>
<dbReference type="SMART" id="SM00693">
    <property type="entry name" value="DysFN"/>
    <property type="match status" value="1"/>
</dbReference>
<evidence type="ECO:0000256" key="2">
    <source>
        <dbReference type="ARBA" id="ARBA00022692"/>
    </source>
</evidence>
<keyword evidence="3" id="KW-1133">Transmembrane helix</keyword>
<feature type="region of interest" description="Disordered" evidence="5">
    <location>
        <begin position="1"/>
        <end position="25"/>
    </location>
</feature>